<dbReference type="EMBL" id="RJJQ01000001">
    <property type="protein sequence ID" value="RNI25154.1"/>
    <property type="molecule type" value="Genomic_DNA"/>
</dbReference>
<name>A0A3M9MI33_9MICO</name>
<protein>
    <submittedName>
        <fullName evidence="1">Uncharacterized protein</fullName>
    </submittedName>
</protein>
<sequence>MATEDRAKRGKTFIDGGANRQIQALANATRVPAVDRLDLCLLAGIRPVHAAEEQSQQALDAIEASDMMAALLLLRESMDRRSGPTYGGPIWREAFEVGSRWVTFLDFVDLSALCGELNAVVVRFPDELAGGINLMSSPNRVWRSLSLLFNVRHGRG</sequence>
<accession>A0A3M9MI33</accession>
<evidence type="ECO:0000313" key="1">
    <source>
        <dbReference type="EMBL" id="RNI25154.1"/>
    </source>
</evidence>
<keyword evidence="2" id="KW-1185">Reference proteome</keyword>
<reference evidence="1 2" key="1">
    <citation type="submission" date="2018-11" db="EMBL/GenBank/DDBJ databases">
        <title>Draft genome of Simplicispira Flexivirga sp. BO-16.</title>
        <authorList>
            <person name="Im W.T."/>
        </authorList>
    </citation>
    <scope>NUCLEOTIDE SEQUENCE [LARGE SCALE GENOMIC DNA]</scope>
    <source>
        <strain evidence="1 2">BO-16</strain>
    </source>
</reference>
<dbReference type="Proteomes" id="UP000271678">
    <property type="component" value="Unassembled WGS sequence"/>
</dbReference>
<dbReference type="RefSeq" id="WP_123269347.1">
    <property type="nucleotide sequence ID" value="NZ_RJJQ01000001.1"/>
</dbReference>
<evidence type="ECO:0000313" key="2">
    <source>
        <dbReference type="Proteomes" id="UP000271678"/>
    </source>
</evidence>
<organism evidence="1 2">
    <name type="scientific">Flexivirga caeni</name>
    <dbReference type="NCBI Taxonomy" id="2294115"/>
    <lineage>
        <taxon>Bacteria</taxon>
        <taxon>Bacillati</taxon>
        <taxon>Actinomycetota</taxon>
        <taxon>Actinomycetes</taxon>
        <taxon>Micrococcales</taxon>
        <taxon>Dermacoccaceae</taxon>
        <taxon>Flexivirga</taxon>
    </lineage>
</organism>
<gene>
    <name evidence="1" type="ORF">EFY87_00445</name>
</gene>
<proteinExistence type="predicted"/>
<dbReference type="AlphaFoldDB" id="A0A3M9MI33"/>
<comment type="caution">
    <text evidence="1">The sequence shown here is derived from an EMBL/GenBank/DDBJ whole genome shotgun (WGS) entry which is preliminary data.</text>
</comment>